<proteinExistence type="inferred from homology"/>
<dbReference type="HAMAP" id="MF_00271">
    <property type="entry name" value="ATP_synth_D_arch"/>
    <property type="match status" value="1"/>
</dbReference>
<comment type="function">
    <text evidence="4">Produces ATP from ADP in the presence of a proton gradient across the membrane.</text>
</comment>
<name>A0A9D1K0J6_9FIRM</name>
<dbReference type="Pfam" id="PF01813">
    <property type="entry name" value="ATP-synt_D"/>
    <property type="match status" value="1"/>
</dbReference>
<dbReference type="Proteomes" id="UP000824002">
    <property type="component" value="Unassembled WGS sequence"/>
</dbReference>
<comment type="caution">
    <text evidence="5">The sequence shown here is derived from an EMBL/GenBank/DDBJ whole genome shotgun (WGS) entry which is preliminary data.</text>
</comment>
<comment type="similarity">
    <text evidence="1 4">Belongs to the V-ATPase D subunit family.</text>
</comment>
<keyword evidence="4" id="KW-0375">Hydrogen ion transport</keyword>
<dbReference type="GO" id="GO:0046933">
    <property type="term" value="F:proton-transporting ATP synthase activity, rotational mechanism"/>
    <property type="evidence" value="ECO:0007669"/>
    <property type="project" value="UniProtKB-UniRule"/>
</dbReference>
<keyword evidence="3 4" id="KW-0406">Ion transport</keyword>
<evidence type="ECO:0000256" key="4">
    <source>
        <dbReference type="HAMAP-Rule" id="MF_00271"/>
    </source>
</evidence>
<reference evidence="5" key="1">
    <citation type="submission" date="2020-10" db="EMBL/GenBank/DDBJ databases">
        <authorList>
            <person name="Gilroy R."/>
        </authorList>
    </citation>
    <scope>NUCLEOTIDE SEQUENCE</scope>
    <source>
        <strain evidence="5">CHK199-13235</strain>
    </source>
</reference>
<gene>
    <name evidence="4" type="primary">atpD</name>
    <name evidence="5" type="ORF">IAB51_08520</name>
</gene>
<dbReference type="InterPro" id="IPR002699">
    <property type="entry name" value="V_ATPase_D"/>
</dbReference>
<keyword evidence="4" id="KW-0066">ATP synthesis</keyword>
<dbReference type="AlphaFoldDB" id="A0A9D1K0J6"/>
<accession>A0A9D1K0J6</accession>
<evidence type="ECO:0000313" key="6">
    <source>
        <dbReference type="Proteomes" id="UP000824002"/>
    </source>
</evidence>
<dbReference type="NCBIfam" id="TIGR00309">
    <property type="entry name" value="V_ATPase_subD"/>
    <property type="match status" value="1"/>
</dbReference>
<keyword evidence="2 4" id="KW-0813">Transport</keyword>
<evidence type="ECO:0000256" key="2">
    <source>
        <dbReference type="ARBA" id="ARBA00022448"/>
    </source>
</evidence>
<evidence type="ECO:0000313" key="5">
    <source>
        <dbReference type="EMBL" id="HIS76837.1"/>
    </source>
</evidence>
<dbReference type="GO" id="GO:0046961">
    <property type="term" value="F:proton-transporting ATPase activity, rotational mechanism"/>
    <property type="evidence" value="ECO:0007669"/>
    <property type="project" value="InterPro"/>
</dbReference>
<dbReference type="Gene3D" id="1.10.287.3240">
    <property type="match status" value="1"/>
</dbReference>
<dbReference type="EMBL" id="DVJP01000054">
    <property type="protein sequence ID" value="HIS76837.1"/>
    <property type="molecule type" value="Genomic_DNA"/>
</dbReference>
<protein>
    <recommendedName>
        <fullName evidence="4">V-type ATP synthase subunit D</fullName>
    </recommendedName>
    <alternativeName>
        <fullName evidence="4">V-ATPase subunit D</fullName>
    </alternativeName>
</protein>
<dbReference type="PANTHER" id="PTHR11671">
    <property type="entry name" value="V-TYPE ATP SYNTHASE SUBUNIT D"/>
    <property type="match status" value="1"/>
</dbReference>
<evidence type="ECO:0000256" key="1">
    <source>
        <dbReference type="ARBA" id="ARBA00005850"/>
    </source>
</evidence>
<dbReference type="GO" id="GO:0005524">
    <property type="term" value="F:ATP binding"/>
    <property type="evidence" value="ECO:0007669"/>
    <property type="project" value="UniProtKB-UniRule"/>
</dbReference>
<evidence type="ECO:0000256" key="3">
    <source>
        <dbReference type="ARBA" id="ARBA00023065"/>
    </source>
</evidence>
<dbReference type="GO" id="GO:0042777">
    <property type="term" value="P:proton motive force-driven plasma membrane ATP synthesis"/>
    <property type="evidence" value="ECO:0007669"/>
    <property type="project" value="UniProtKB-UniRule"/>
</dbReference>
<organism evidence="5 6">
    <name type="scientific">Candidatus Merdivicinus excrementipullorum</name>
    <dbReference type="NCBI Taxonomy" id="2840867"/>
    <lineage>
        <taxon>Bacteria</taxon>
        <taxon>Bacillati</taxon>
        <taxon>Bacillota</taxon>
        <taxon>Clostridia</taxon>
        <taxon>Eubacteriales</taxon>
        <taxon>Oscillospiraceae</taxon>
        <taxon>Oscillospiraceae incertae sedis</taxon>
        <taxon>Candidatus Merdivicinus</taxon>
    </lineage>
</organism>
<sequence>MAIRVNPTRMELTRLKKRLKTAVKGHKLLKDKRDEMVRQFMLYIRKNRELRAEVEEALGRDMKRVAVASARMGEAGIGEALLSEAAGNLSVETGERNIMGVTVPTFASQEGGQFTGLPYSFAFTSAELDGAVLDLADLMPKLIELAQVEKTCSMLADEIEKTRRRVNALEHVMIPETQQAIKFITMKLEDNERSNVTRLMKVKDMILKEQGAV</sequence>
<reference evidence="5" key="2">
    <citation type="journal article" date="2021" name="PeerJ">
        <title>Extensive microbial diversity within the chicken gut microbiome revealed by metagenomics and culture.</title>
        <authorList>
            <person name="Gilroy R."/>
            <person name="Ravi A."/>
            <person name="Getino M."/>
            <person name="Pursley I."/>
            <person name="Horton D.L."/>
            <person name="Alikhan N.F."/>
            <person name="Baker D."/>
            <person name="Gharbi K."/>
            <person name="Hall N."/>
            <person name="Watson M."/>
            <person name="Adriaenssens E.M."/>
            <person name="Foster-Nyarko E."/>
            <person name="Jarju S."/>
            <person name="Secka A."/>
            <person name="Antonio M."/>
            <person name="Oren A."/>
            <person name="Chaudhuri R.R."/>
            <person name="La Ragione R."/>
            <person name="Hildebrand F."/>
            <person name="Pallen M.J."/>
        </authorList>
    </citation>
    <scope>NUCLEOTIDE SEQUENCE</scope>
    <source>
        <strain evidence="5">CHK199-13235</strain>
    </source>
</reference>